<dbReference type="Proteomes" id="UP000520198">
    <property type="component" value="Unassembled WGS sequence"/>
</dbReference>
<comment type="caution">
    <text evidence="1">The sequence shown here is derived from an EMBL/GenBank/DDBJ whole genome shotgun (WGS) entry which is preliminary data.</text>
</comment>
<evidence type="ECO:0000313" key="2">
    <source>
        <dbReference type="Proteomes" id="UP000520198"/>
    </source>
</evidence>
<organism evidence="1 2">
    <name type="scientific">Ensifer oleiphilus</name>
    <dbReference type="NCBI Taxonomy" id="2742698"/>
    <lineage>
        <taxon>Bacteria</taxon>
        <taxon>Pseudomonadati</taxon>
        <taxon>Pseudomonadota</taxon>
        <taxon>Alphaproteobacteria</taxon>
        <taxon>Hyphomicrobiales</taxon>
        <taxon>Rhizobiaceae</taxon>
        <taxon>Sinorhizobium/Ensifer group</taxon>
        <taxon>Ensifer</taxon>
    </lineage>
</organism>
<name>A0A7Y6Q6J7_9HYPH</name>
<evidence type="ECO:0000313" key="1">
    <source>
        <dbReference type="EMBL" id="NVD40002.1"/>
    </source>
</evidence>
<accession>A0A7Y6Q6J7</accession>
<dbReference type="Gene3D" id="3.20.20.70">
    <property type="entry name" value="Aldolase class I"/>
    <property type="match status" value="1"/>
</dbReference>
<proteinExistence type="predicted"/>
<dbReference type="SUPFAM" id="SSF51395">
    <property type="entry name" value="FMN-linked oxidoreductases"/>
    <property type="match status" value="1"/>
</dbReference>
<dbReference type="InterPro" id="IPR013785">
    <property type="entry name" value="Aldolase_TIM"/>
</dbReference>
<gene>
    <name evidence="1" type="ORF">HT585_14140</name>
</gene>
<reference evidence="1 2" key="1">
    <citation type="submission" date="2020-06" db="EMBL/GenBank/DDBJ databases">
        <authorList>
            <person name="Grouzdev D.S."/>
        </authorList>
    </citation>
    <scope>NUCLEOTIDE SEQUENCE [LARGE SCALE GENOMIC DNA]</scope>
    <source>
        <strain evidence="1 2">HO-A22</strain>
    </source>
</reference>
<keyword evidence="2" id="KW-1185">Reference proteome</keyword>
<evidence type="ECO:0008006" key="3">
    <source>
        <dbReference type="Google" id="ProtNLM"/>
    </source>
</evidence>
<dbReference type="EMBL" id="JABWDU010000003">
    <property type="protein sequence ID" value="NVD40002.1"/>
    <property type="molecule type" value="Genomic_DNA"/>
</dbReference>
<sequence length="126" mass="14230">MGRPEWLSGLRPVAPRRPLWLIHWYHSRSATSEVAAGFDGVEIHRANGHPLQQFLNITRRSRRPKCIWRLRWPLVRLCASEGPGTGQLPGAFGGSLRSFREIYPATLTPARAGQRPCRRVPAGWAD</sequence>
<protein>
    <recommendedName>
        <fullName evidence="3">NADH:flavin oxidoreductase/NADH oxidase N-terminal domain-containing protein</fullName>
    </recommendedName>
</protein>
<dbReference type="AlphaFoldDB" id="A0A7Y6Q6J7"/>